<evidence type="ECO:0000313" key="2">
    <source>
        <dbReference type="Proteomes" id="UP001229421"/>
    </source>
</evidence>
<accession>A0AAD8P953</accession>
<name>A0AAD8P953_TARER</name>
<organism evidence="1 2">
    <name type="scientific">Tagetes erecta</name>
    <name type="common">African marigold</name>
    <dbReference type="NCBI Taxonomy" id="13708"/>
    <lineage>
        <taxon>Eukaryota</taxon>
        <taxon>Viridiplantae</taxon>
        <taxon>Streptophyta</taxon>
        <taxon>Embryophyta</taxon>
        <taxon>Tracheophyta</taxon>
        <taxon>Spermatophyta</taxon>
        <taxon>Magnoliopsida</taxon>
        <taxon>eudicotyledons</taxon>
        <taxon>Gunneridae</taxon>
        <taxon>Pentapetalae</taxon>
        <taxon>asterids</taxon>
        <taxon>campanulids</taxon>
        <taxon>Asterales</taxon>
        <taxon>Asteraceae</taxon>
        <taxon>Asteroideae</taxon>
        <taxon>Heliantheae alliance</taxon>
        <taxon>Tageteae</taxon>
        <taxon>Tagetes</taxon>
    </lineage>
</organism>
<protein>
    <submittedName>
        <fullName evidence="1">Uncharacterized protein</fullName>
    </submittedName>
</protein>
<reference evidence="1" key="1">
    <citation type="journal article" date="2023" name="bioRxiv">
        <title>Improved chromosome-level genome assembly for marigold (Tagetes erecta).</title>
        <authorList>
            <person name="Jiang F."/>
            <person name="Yuan L."/>
            <person name="Wang S."/>
            <person name="Wang H."/>
            <person name="Xu D."/>
            <person name="Wang A."/>
            <person name="Fan W."/>
        </authorList>
    </citation>
    <scope>NUCLEOTIDE SEQUENCE</scope>
    <source>
        <strain evidence="1">WSJ</strain>
        <tissue evidence="1">Leaf</tissue>
    </source>
</reference>
<evidence type="ECO:0000313" key="1">
    <source>
        <dbReference type="EMBL" id="KAK1436651.1"/>
    </source>
</evidence>
<dbReference type="Proteomes" id="UP001229421">
    <property type="component" value="Unassembled WGS sequence"/>
</dbReference>
<sequence>MHSISVLRSNVAFSNRKNVPDLWPNHGCLFHYVSFFHGALDGVNQGMEKAPHRGYHPNLEDICLLACYLLLKGKGPLQEKLARTPPQSICMCISPTYGYQKSLISWRISTSFWLMEKSQKNNNFFLKKNQKKKKTIKTS</sequence>
<proteinExistence type="predicted"/>
<dbReference type="EMBL" id="JAUHHV010000001">
    <property type="protein sequence ID" value="KAK1436651.1"/>
    <property type="molecule type" value="Genomic_DNA"/>
</dbReference>
<keyword evidence="2" id="KW-1185">Reference proteome</keyword>
<comment type="caution">
    <text evidence="1">The sequence shown here is derived from an EMBL/GenBank/DDBJ whole genome shotgun (WGS) entry which is preliminary data.</text>
</comment>
<dbReference type="AlphaFoldDB" id="A0AAD8P953"/>
<gene>
    <name evidence="1" type="ORF">QVD17_02433</name>
</gene>